<feature type="domain" description="Acylphosphatase-like" evidence="12">
    <location>
        <begin position="4"/>
        <end position="90"/>
    </location>
</feature>
<comment type="catalytic activity">
    <reaction evidence="8 11">
        <text>an acyl phosphate + H2O = a carboxylate + phosphate + H(+)</text>
        <dbReference type="Rhea" id="RHEA:14965"/>
        <dbReference type="ChEBI" id="CHEBI:15377"/>
        <dbReference type="ChEBI" id="CHEBI:15378"/>
        <dbReference type="ChEBI" id="CHEBI:29067"/>
        <dbReference type="ChEBI" id="CHEBI:43474"/>
        <dbReference type="ChEBI" id="CHEBI:59918"/>
        <dbReference type="EC" id="3.6.1.7"/>
    </reaction>
</comment>
<keyword evidence="7" id="KW-0862">Zinc</keyword>
<dbReference type="InterPro" id="IPR055128">
    <property type="entry name" value="HypF_C_2"/>
</dbReference>
<dbReference type="Pfam" id="PF07503">
    <property type="entry name" value="zf-HYPF"/>
    <property type="match status" value="2"/>
</dbReference>
<dbReference type="Proteomes" id="UP000198838">
    <property type="component" value="Unassembled WGS sequence"/>
</dbReference>
<dbReference type="InterPro" id="IPR001792">
    <property type="entry name" value="Acylphosphatase-like_dom"/>
</dbReference>
<dbReference type="STRING" id="1120918.SAMN05216249_11357"/>
<dbReference type="PIRSF" id="PIRSF006256">
    <property type="entry name" value="CMPcnvr_hdrg_mat"/>
    <property type="match status" value="1"/>
</dbReference>
<dbReference type="PROSITE" id="PS00150">
    <property type="entry name" value="ACYLPHOSPHATASE_1"/>
    <property type="match status" value="1"/>
</dbReference>
<dbReference type="Gene3D" id="3.90.870.50">
    <property type="match status" value="1"/>
</dbReference>
<evidence type="ECO:0000256" key="9">
    <source>
        <dbReference type="ARBA" id="ARBA00048220"/>
    </source>
</evidence>
<dbReference type="PANTHER" id="PTHR42959:SF1">
    <property type="entry name" value="CARBAMOYLTRANSFERASE HYPF"/>
    <property type="match status" value="1"/>
</dbReference>
<dbReference type="GO" id="GO:0051604">
    <property type="term" value="P:protein maturation"/>
    <property type="evidence" value="ECO:0007669"/>
    <property type="project" value="TreeGrafter"/>
</dbReference>
<evidence type="ECO:0000256" key="2">
    <source>
        <dbReference type="ARBA" id="ARBA00005614"/>
    </source>
</evidence>
<dbReference type="GO" id="GO:0016874">
    <property type="term" value="F:ligase activity"/>
    <property type="evidence" value="ECO:0007669"/>
    <property type="project" value="UniProtKB-UniRule"/>
</dbReference>
<dbReference type="AlphaFoldDB" id="A0A1I0Z756"/>
<comment type="similarity">
    <text evidence="2">Belongs to the acylphosphatase family.</text>
</comment>
<accession>A0A1I0Z756</accession>
<dbReference type="InterPro" id="IPR036046">
    <property type="entry name" value="Acylphosphatase-like_dom_sf"/>
</dbReference>
<evidence type="ECO:0000256" key="8">
    <source>
        <dbReference type="ARBA" id="ARBA00047645"/>
    </source>
</evidence>
<dbReference type="NCBIfam" id="TIGR00143">
    <property type="entry name" value="hypF"/>
    <property type="match status" value="1"/>
</dbReference>
<dbReference type="InterPro" id="IPR011125">
    <property type="entry name" value="Znf_HypF"/>
</dbReference>
<dbReference type="Gene3D" id="3.30.420.360">
    <property type="match status" value="1"/>
</dbReference>
<dbReference type="PROSITE" id="PS51163">
    <property type="entry name" value="YRDC"/>
    <property type="match status" value="1"/>
</dbReference>
<keyword evidence="5" id="KW-0479">Metal-binding</keyword>
<organism evidence="14 15">
    <name type="scientific">Acetitomaculum ruminis DSM 5522</name>
    <dbReference type="NCBI Taxonomy" id="1120918"/>
    <lineage>
        <taxon>Bacteria</taxon>
        <taxon>Bacillati</taxon>
        <taxon>Bacillota</taxon>
        <taxon>Clostridia</taxon>
        <taxon>Lachnospirales</taxon>
        <taxon>Lachnospiraceae</taxon>
        <taxon>Acetitomaculum</taxon>
    </lineage>
</organism>
<dbReference type="SUPFAM" id="SSF54975">
    <property type="entry name" value="Acylphosphatase/BLUF domain-like"/>
    <property type="match status" value="1"/>
</dbReference>
<dbReference type="GO" id="GO:0016743">
    <property type="term" value="F:carboxyl- or carbamoyltransferase activity"/>
    <property type="evidence" value="ECO:0007669"/>
    <property type="project" value="UniProtKB-UniRule"/>
</dbReference>
<dbReference type="Pfam" id="PF00708">
    <property type="entry name" value="Acylphosphatase"/>
    <property type="match status" value="1"/>
</dbReference>
<comment type="catalytic activity">
    <reaction evidence="9">
        <text>C-terminal L-cysteinyl-[HypE protein] + carbamoyl phosphate + ATP + H2O = C-terminal S-carboxamide-L-cysteinyl-[HypE protein] + AMP + phosphate + diphosphate + H(+)</text>
        <dbReference type="Rhea" id="RHEA:55636"/>
        <dbReference type="Rhea" id="RHEA-COMP:14247"/>
        <dbReference type="Rhea" id="RHEA-COMP:14392"/>
        <dbReference type="ChEBI" id="CHEBI:15377"/>
        <dbReference type="ChEBI" id="CHEBI:15378"/>
        <dbReference type="ChEBI" id="CHEBI:30616"/>
        <dbReference type="ChEBI" id="CHEBI:33019"/>
        <dbReference type="ChEBI" id="CHEBI:43474"/>
        <dbReference type="ChEBI" id="CHEBI:58228"/>
        <dbReference type="ChEBI" id="CHEBI:76913"/>
        <dbReference type="ChEBI" id="CHEBI:139126"/>
        <dbReference type="ChEBI" id="CHEBI:456215"/>
    </reaction>
</comment>
<keyword evidence="14" id="KW-0808">Transferase</keyword>
<dbReference type="PANTHER" id="PTHR42959">
    <property type="entry name" value="CARBAMOYLTRANSFERASE"/>
    <property type="match status" value="1"/>
</dbReference>
<dbReference type="Gene3D" id="3.30.110.120">
    <property type="match status" value="1"/>
</dbReference>
<feature type="active site" evidence="11">
    <location>
        <position position="19"/>
    </location>
</feature>
<reference evidence="14 15" key="1">
    <citation type="submission" date="2016-10" db="EMBL/GenBank/DDBJ databases">
        <authorList>
            <person name="de Groot N.N."/>
        </authorList>
    </citation>
    <scope>NUCLEOTIDE SEQUENCE [LARGE SCALE GENOMIC DNA]</scope>
    <source>
        <strain evidence="14 15">DSM 5522</strain>
    </source>
</reference>
<dbReference type="SUPFAM" id="SSF55821">
    <property type="entry name" value="YrdC/RibB"/>
    <property type="match status" value="1"/>
</dbReference>
<evidence type="ECO:0000256" key="11">
    <source>
        <dbReference type="PROSITE-ProRule" id="PRU00520"/>
    </source>
</evidence>
<dbReference type="EMBL" id="FOJY01000013">
    <property type="protein sequence ID" value="SFB21242.1"/>
    <property type="molecule type" value="Genomic_DNA"/>
</dbReference>
<gene>
    <name evidence="14" type="ORF">SAMN05216249_11357</name>
</gene>
<dbReference type="Gene3D" id="3.30.420.40">
    <property type="match status" value="1"/>
</dbReference>
<feature type="domain" description="YrdC-like" evidence="13">
    <location>
        <begin position="196"/>
        <end position="386"/>
    </location>
</feature>
<protein>
    <recommendedName>
        <fullName evidence="10">Carbamoyltransferase</fullName>
        <ecNumber evidence="10">6.2.-.-</ecNumber>
    </recommendedName>
</protein>
<evidence type="ECO:0000259" key="13">
    <source>
        <dbReference type="PROSITE" id="PS51163"/>
    </source>
</evidence>
<dbReference type="GO" id="GO:0003998">
    <property type="term" value="F:acylphosphatase activity"/>
    <property type="evidence" value="ECO:0007669"/>
    <property type="project" value="UniProtKB-EC"/>
</dbReference>
<evidence type="ECO:0000313" key="15">
    <source>
        <dbReference type="Proteomes" id="UP000198838"/>
    </source>
</evidence>
<dbReference type="Pfam" id="PF01300">
    <property type="entry name" value="Sua5_yciO_yrdC"/>
    <property type="match status" value="1"/>
</dbReference>
<sequence>MEKEKLIRVYGIVQGVGFRPFVSRIADENEIKGSVCNKGPYVEIFAKSEDVKLEKFIVDLRQKAPKRSAILKIEEKEIEVDKSTKFQIIKSKKVKGDVYVSPDIAICPDCQRELFDKNNKRYLHPFINCTACGPRLTILDSMPYDRVRTSMGAFPMCKECEYEYTTPTTRRYHAQPVCCNDCGPKLYIVGKEIYDKDALIYTRKLLREGKIAAIKGIGGFHLCVDARNKEAVQRLRDLKKRPKKPFALMMKNMETVEKECITSSLQRDILEGPQKPIILLEKRKDSSLCDEIAPKNPSVGVMLPYAPVQLLLFDYPDGEEMTDCFVMTSANVSGAPICRTDEDAIKEISNMCDVILSNDRTIRLRADDSVMSFYDDKPYMIRRSRGYAPLPVMLGKEYKGKVLAIGGELKSTFCVGSNSLFYLSPYVGDLEDIRSVKALEFAIGRLSSLLEVEPSLVTCDLHPRYNSTLLAEKIAKEKGIEILKIQHHYAHIASCMAENDISQKVIGVSFDGTGYGTDNTIWGGEFLVADFLGFERVAKIKPFKQAGGDASSKEGYRIAVSMIDSIFGREKTKEISDALGLCDDKTLKVLYMMLDNNINTVKSTSAGRLFDGVSAILGIKKASTFEGEASMSLEFAAKSYEKDVLRNQKEIEIDALKNELKNFENKEVYELETDILVKELVERKLNGEDSQKLAYDFHVKLSKLIIKSCLMIKEKTGLNIVALSGGVFQNLLLLRLCDKGLSKLGFKVLKHSLIPANDGGIALGQAVIAMNYLERSVSNPPLQKRKL</sequence>
<evidence type="ECO:0000256" key="5">
    <source>
        <dbReference type="ARBA" id="ARBA00022723"/>
    </source>
</evidence>
<keyword evidence="6" id="KW-0863">Zinc-finger</keyword>
<dbReference type="GO" id="GO:0008270">
    <property type="term" value="F:zinc ion binding"/>
    <property type="evidence" value="ECO:0007669"/>
    <property type="project" value="UniProtKB-KW"/>
</dbReference>
<dbReference type="PROSITE" id="PS51160">
    <property type="entry name" value="ACYLPHOSPHATASE_3"/>
    <property type="match status" value="1"/>
</dbReference>
<evidence type="ECO:0000256" key="7">
    <source>
        <dbReference type="ARBA" id="ARBA00022833"/>
    </source>
</evidence>
<name>A0A1I0Z756_9FIRM</name>
<dbReference type="InterPro" id="IPR017968">
    <property type="entry name" value="Acylphosphatase_CS"/>
</dbReference>
<evidence type="ECO:0000313" key="14">
    <source>
        <dbReference type="EMBL" id="SFB21242.1"/>
    </source>
</evidence>
<evidence type="ECO:0000256" key="10">
    <source>
        <dbReference type="PIRNR" id="PIRNR006256"/>
    </source>
</evidence>
<dbReference type="EC" id="6.2.-.-" evidence="10"/>
<dbReference type="UniPathway" id="UPA00335"/>
<evidence type="ECO:0000256" key="3">
    <source>
        <dbReference type="ARBA" id="ARBA00008097"/>
    </source>
</evidence>
<dbReference type="InterPro" id="IPR006070">
    <property type="entry name" value="Sua5-like_dom"/>
</dbReference>
<keyword evidence="15" id="KW-1185">Reference proteome</keyword>
<dbReference type="RefSeq" id="WP_242949109.1">
    <property type="nucleotide sequence ID" value="NZ_FOJY01000013.1"/>
</dbReference>
<evidence type="ECO:0000256" key="4">
    <source>
        <dbReference type="ARBA" id="ARBA00022598"/>
    </source>
</evidence>
<evidence type="ECO:0000256" key="1">
    <source>
        <dbReference type="ARBA" id="ARBA00004711"/>
    </source>
</evidence>
<comment type="similarity">
    <text evidence="3 10">Belongs to the carbamoyltransferase HypF family.</text>
</comment>
<evidence type="ECO:0000259" key="12">
    <source>
        <dbReference type="PROSITE" id="PS51160"/>
    </source>
</evidence>
<keyword evidence="11" id="KW-0378">Hydrolase</keyword>
<dbReference type="Pfam" id="PF17788">
    <property type="entry name" value="HypF_C"/>
    <property type="match status" value="1"/>
</dbReference>
<dbReference type="GO" id="GO:0003725">
    <property type="term" value="F:double-stranded RNA binding"/>
    <property type="evidence" value="ECO:0007669"/>
    <property type="project" value="InterPro"/>
</dbReference>
<proteinExistence type="inferred from homology"/>
<evidence type="ECO:0000256" key="6">
    <source>
        <dbReference type="ARBA" id="ARBA00022771"/>
    </source>
</evidence>
<keyword evidence="4" id="KW-0436">Ligase</keyword>
<comment type="pathway">
    <text evidence="1">Protein modification; [NiFe] hydrogenase maturation.</text>
</comment>
<dbReference type="InterPro" id="IPR051060">
    <property type="entry name" value="Carbamoyltrans_HypF-like"/>
</dbReference>
<dbReference type="Pfam" id="PF22521">
    <property type="entry name" value="HypF_C_2"/>
    <property type="match status" value="1"/>
</dbReference>
<dbReference type="InterPro" id="IPR017945">
    <property type="entry name" value="DHBP_synth_RibB-like_a/b_dom"/>
</dbReference>
<feature type="active site" evidence="11">
    <location>
        <position position="37"/>
    </location>
</feature>
<dbReference type="InterPro" id="IPR004421">
    <property type="entry name" value="Carbamoyltransferase_HypF"/>
</dbReference>
<dbReference type="InterPro" id="IPR041440">
    <property type="entry name" value="HypF_C"/>
</dbReference>